<evidence type="ECO:0000256" key="4">
    <source>
        <dbReference type="ARBA" id="ARBA00022723"/>
    </source>
</evidence>
<keyword evidence="4" id="KW-0479">Metal-binding</keyword>
<name>A0ABP0MD92_9DINO</name>
<dbReference type="InterPro" id="IPR019794">
    <property type="entry name" value="Peroxidases_AS"/>
</dbReference>
<dbReference type="InterPro" id="IPR002207">
    <property type="entry name" value="Peroxidase_I"/>
</dbReference>
<dbReference type="PANTHER" id="PTHR30555:SF0">
    <property type="entry name" value="CATALASE-PEROXIDASE"/>
    <property type="match status" value="1"/>
</dbReference>
<evidence type="ECO:0000256" key="3">
    <source>
        <dbReference type="ARBA" id="ARBA00022617"/>
    </source>
</evidence>
<comment type="caution">
    <text evidence="12">The sequence shown here is derived from an EMBL/GenBank/DDBJ whole genome shotgun (WGS) entry which is preliminary data.</text>
</comment>
<evidence type="ECO:0000256" key="2">
    <source>
        <dbReference type="ARBA" id="ARBA00022559"/>
    </source>
</evidence>
<dbReference type="EMBL" id="CAXAMN010016668">
    <property type="protein sequence ID" value="CAK9048709.1"/>
    <property type="molecule type" value="Genomic_DNA"/>
</dbReference>
<evidence type="ECO:0000256" key="5">
    <source>
        <dbReference type="ARBA" id="ARBA00023002"/>
    </source>
</evidence>
<dbReference type="Proteomes" id="UP001642484">
    <property type="component" value="Unassembled WGS sequence"/>
</dbReference>
<dbReference type="InterPro" id="IPR019793">
    <property type="entry name" value="Peroxidases_heam-ligand_BS"/>
</dbReference>
<reference evidence="12 13" key="1">
    <citation type="submission" date="2024-02" db="EMBL/GenBank/DDBJ databases">
        <authorList>
            <person name="Chen Y."/>
            <person name="Shah S."/>
            <person name="Dougan E. K."/>
            <person name="Thang M."/>
            <person name="Chan C."/>
        </authorList>
    </citation>
    <scope>NUCLEOTIDE SEQUENCE [LARGE SCALE GENOMIC DNA]</scope>
</reference>
<evidence type="ECO:0000256" key="6">
    <source>
        <dbReference type="ARBA" id="ARBA00023004"/>
    </source>
</evidence>
<feature type="region of interest" description="Disordered" evidence="10">
    <location>
        <begin position="230"/>
        <end position="252"/>
    </location>
</feature>
<comment type="similarity">
    <text evidence="9">Belongs to the peroxidase family.</text>
</comment>
<proteinExistence type="inferred from homology"/>
<accession>A0ABP0MD92</accession>
<sequence length="444" mass="49365">MQKLFLDSQECWPADWGHYGPFFVRLAWHCSGTWRITDGRGGCAGGRQRFEPERSWADNTNLDKARALLWPIKSKFGAGLSWGDLFTLAGTAAIKMMGGPITEYCAGRIDSPDGTESLDLGPSEEQRKYAPCAINGTCQRPLGSTTVGLIYLNPEGGHRHASRRQGRRRERSVLDFHGKWPCHQAAGVLGERSMTSRLLHLTLLRLTMGTGILSLNRHLNLGGAAFDERSHTAATPDSDGHYDVDPDPAKSAKDIRDAFGRMGMNDSQTVALIGGGHTFGKSHGACPEGPGPAPNQDVHNPWPGKCGTGKGYLGIRWGMEGPWTTKPTEWDNEFFVDLLNRSWELIKGPGGHWQWQVKNAVEAEKKLMRLTSDMALIHDDIYQALVQEFALNMPAYERAFDEAWFKLTTNGGRWSQEKKCIKGEDFPVPQRSTPRMRYDDPITV</sequence>
<keyword evidence="13" id="KW-1185">Reference proteome</keyword>
<protein>
    <recommendedName>
        <fullName evidence="11">Plant heme peroxidase family profile domain-containing protein</fullName>
    </recommendedName>
</protein>
<comment type="catalytic activity">
    <reaction evidence="8">
        <text>2 H2O2 = O2 + 2 H2O</text>
        <dbReference type="Rhea" id="RHEA:20309"/>
        <dbReference type="ChEBI" id="CHEBI:15377"/>
        <dbReference type="ChEBI" id="CHEBI:15379"/>
        <dbReference type="ChEBI" id="CHEBI:16240"/>
        <dbReference type="EC" id="1.11.1.21"/>
    </reaction>
</comment>
<organism evidence="12 13">
    <name type="scientific">Durusdinium trenchii</name>
    <dbReference type="NCBI Taxonomy" id="1381693"/>
    <lineage>
        <taxon>Eukaryota</taxon>
        <taxon>Sar</taxon>
        <taxon>Alveolata</taxon>
        <taxon>Dinophyceae</taxon>
        <taxon>Suessiales</taxon>
        <taxon>Symbiodiniaceae</taxon>
        <taxon>Durusdinium</taxon>
    </lineage>
</organism>
<dbReference type="Gene3D" id="1.10.420.10">
    <property type="entry name" value="Peroxidase, domain 2"/>
    <property type="match status" value="1"/>
</dbReference>
<dbReference type="SUPFAM" id="SSF48113">
    <property type="entry name" value="Heme-dependent peroxidases"/>
    <property type="match status" value="1"/>
</dbReference>
<dbReference type="InterPro" id="IPR010255">
    <property type="entry name" value="Haem_peroxidase_sf"/>
</dbReference>
<dbReference type="PANTHER" id="PTHR30555">
    <property type="entry name" value="HYDROPEROXIDASE I, BIFUNCTIONAL CATALASE-PEROXIDASE"/>
    <property type="match status" value="1"/>
</dbReference>
<keyword evidence="5" id="KW-0560">Oxidoreductase</keyword>
<feature type="region of interest" description="Disordered" evidence="10">
    <location>
        <begin position="425"/>
        <end position="444"/>
    </location>
</feature>
<evidence type="ECO:0000256" key="1">
    <source>
        <dbReference type="ARBA" id="ARBA00001970"/>
    </source>
</evidence>
<evidence type="ECO:0000256" key="8">
    <source>
        <dbReference type="ARBA" id="ARBA00049145"/>
    </source>
</evidence>
<evidence type="ECO:0000256" key="7">
    <source>
        <dbReference type="ARBA" id="ARBA00023324"/>
    </source>
</evidence>
<evidence type="ECO:0000259" key="11">
    <source>
        <dbReference type="PROSITE" id="PS50873"/>
    </source>
</evidence>
<evidence type="ECO:0000313" key="13">
    <source>
        <dbReference type="Proteomes" id="UP001642484"/>
    </source>
</evidence>
<gene>
    <name evidence="12" type="ORF">CCMP2556_LOCUS25042</name>
</gene>
<feature type="compositionally biased region" description="Basic and acidic residues" evidence="10">
    <location>
        <begin position="238"/>
        <end position="252"/>
    </location>
</feature>
<feature type="domain" description="Plant heme peroxidase family profile" evidence="11">
    <location>
        <begin position="80"/>
        <end position="424"/>
    </location>
</feature>
<dbReference type="InterPro" id="IPR002016">
    <property type="entry name" value="Haem_peroxidase"/>
</dbReference>
<comment type="cofactor">
    <cofactor evidence="1">
        <name>heme b</name>
        <dbReference type="ChEBI" id="CHEBI:60344"/>
    </cofactor>
</comment>
<dbReference type="PROSITE" id="PS00435">
    <property type="entry name" value="PEROXIDASE_1"/>
    <property type="match status" value="1"/>
</dbReference>
<keyword evidence="3" id="KW-0349">Heme</keyword>
<dbReference type="PRINTS" id="PR00458">
    <property type="entry name" value="PEROXIDASE"/>
</dbReference>
<keyword evidence="7" id="KW-0376">Hydrogen peroxide</keyword>
<dbReference type="Pfam" id="PF00141">
    <property type="entry name" value="peroxidase"/>
    <property type="match status" value="2"/>
</dbReference>
<dbReference type="Gene3D" id="1.10.520.10">
    <property type="match status" value="1"/>
</dbReference>
<keyword evidence="2" id="KW-0575">Peroxidase</keyword>
<evidence type="ECO:0000256" key="9">
    <source>
        <dbReference type="RuleBase" id="RU004241"/>
    </source>
</evidence>
<dbReference type="InterPro" id="IPR000763">
    <property type="entry name" value="Catalase_peroxidase"/>
</dbReference>
<dbReference type="PROSITE" id="PS00436">
    <property type="entry name" value="PEROXIDASE_2"/>
    <property type="match status" value="1"/>
</dbReference>
<dbReference type="PRINTS" id="PR00459">
    <property type="entry name" value="ASPEROXIDASE"/>
</dbReference>
<evidence type="ECO:0000256" key="10">
    <source>
        <dbReference type="SAM" id="MobiDB-lite"/>
    </source>
</evidence>
<evidence type="ECO:0000313" key="12">
    <source>
        <dbReference type="EMBL" id="CAK9048709.1"/>
    </source>
</evidence>
<keyword evidence="6" id="KW-0408">Iron</keyword>
<dbReference type="PROSITE" id="PS50873">
    <property type="entry name" value="PEROXIDASE_4"/>
    <property type="match status" value="1"/>
</dbReference>